<organism evidence="2 3">
    <name type="scientific">Coraliomargarita akajimensis (strain DSM 45221 / IAM 15411 / JCM 23193 / KCTC 12865 / 04OKA010-24)</name>
    <dbReference type="NCBI Taxonomy" id="583355"/>
    <lineage>
        <taxon>Bacteria</taxon>
        <taxon>Pseudomonadati</taxon>
        <taxon>Verrucomicrobiota</taxon>
        <taxon>Opitutia</taxon>
        <taxon>Puniceicoccales</taxon>
        <taxon>Coraliomargaritaceae</taxon>
        <taxon>Coraliomargarita</taxon>
    </lineage>
</organism>
<reference evidence="2 3" key="1">
    <citation type="journal article" date="2010" name="Stand. Genomic Sci.">
        <title>Complete genome sequence of Coraliomargarita akajimensis type strain (04OKA010-24).</title>
        <authorList>
            <person name="Mavromatis K."/>
            <person name="Abt B."/>
            <person name="Brambilla E."/>
            <person name="Lapidus A."/>
            <person name="Copeland A."/>
            <person name="Deshpande S."/>
            <person name="Nolan M."/>
            <person name="Lucas S."/>
            <person name="Tice H."/>
            <person name="Cheng J.F."/>
            <person name="Han C."/>
            <person name="Detter J.C."/>
            <person name="Woyke T."/>
            <person name="Goodwin L."/>
            <person name="Pitluck S."/>
            <person name="Held B."/>
            <person name="Brettin T."/>
            <person name="Tapia R."/>
            <person name="Ivanova N."/>
            <person name="Mikhailova N."/>
            <person name="Pati A."/>
            <person name="Liolios K."/>
            <person name="Chen A."/>
            <person name="Palaniappan K."/>
            <person name="Land M."/>
            <person name="Hauser L."/>
            <person name="Chang Y.J."/>
            <person name="Jeffries C.D."/>
            <person name="Rohde M."/>
            <person name="Goker M."/>
            <person name="Bristow J."/>
            <person name="Eisen J.A."/>
            <person name="Markowitz V."/>
            <person name="Hugenholtz P."/>
            <person name="Klenk H.P."/>
            <person name="Kyrpides N.C."/>
        </authorList>
    </citation>
    <scope>NUCLEOTIDE SEQUENCE [LARGE SCALE GENOMIC DNA]</scope>
    <source>
        <strain evidence="3">DSM 45221 / IAM 15411 / JCM 23193 / KCTC 12865</strain>
    </source>
</reference>
<feature type="chain" id="PRO_5003071583" evidence="1">
    <location>
        <begin position="21"/>
        <end position="135"/>
    </location>
</feature>
<feature type="signal peptide" evidence="1">
    <location>
        <begin position="1"/>
        <end position="20"/>
    </location>
</feature>
<evidence type="ECO:0000313" key="3">
    <source>
        <dbReference type="Proteomes" id="UP000000925"/>
    </source>
</evidence>
<evidence type="ECO:0000313" key="2">
    <source>
        <dbReference type="EMBL" id="ADE53322.1"/>
    </source>
</evidence>
<dbReference type="KEGG" id="caa:Caka_0296"/>
<evidence type="ECO:0000256" key="1">
    <source>
        <dbReference type="SAM" id="SignalP"/>
    </source>
</evidence>
<protein>
    <submittedName>
        <fullName evidence="2">Uncharacterized protein</fullName>
    </submittedName>
</protein>
<accession>D5EMB6</accession>
<dbReference type="EMBL" id="CP001998">
    <property type="protein sequence ID" value="ADE53322.1"/>
    <property type="molecule type" value="Genomic_DNA"/>
</dbReference>
<gene>
    <name evidence="2" type="ordered locus">Caka_0296</name>
</gene>
<proteinExistence type="predicted"/>
<dbReference type="Proteomes" id="UP000000925">
    <property type="component" value="Chromosome"/>
</dbReference>
<keyword evidence="3" id="KW-1185">Reference proteome</keyword>
<sequence length="135" mass="15187">MKTITLGLFLFVAFSASLSAQRYECKITDAVSALPGSDMLDKTDSLIERKFKVNRSTGEIIGDATIFGTSVFDNRTQKKEILRDTKDIIDVFVLLSTSSKGDTTILRIKEFKGKLFFTYHHEYLGLFLIGECTEI</sequence>
<keyword evidence="1" id="KW-0732">Signal</keyword>
<dbReference type="HOGENOM" id="CLU_1882225_0_0_0"/>
<name>D5EMB6_CORAD</name>
<dbReference type="RefSeq" id="WP_013042048.1">
    <property type="nucleotide sequence ID" value="NC_014008.1"/>
</dbReference>
<dbReference type="AlphaFoldDB" id="D5EMB6"/>